<accession>A0ABU7VQ66</accession>
<gene>
    <name evidence="11 14" type="primary">cysI</name>
    <name evidence="14" type="ORF">V3851_08690</name>
</gene>
<organism evidence="14 15">
    <name type="scientific">Paenibacillus haidiansis</name>
    <dbReference type="NCBI Taxonomy" id="1574488"/>
    <lineage>
        <taxon>Bacteria</taxon>
        <taxon>Bacillati</taxon>
        <taxon>Bacillota</taxon>
        <taxon>Bacilli</taxon>
        <taxon>Bacillales</taxon>
        <taxon>Paenibacillaceae</taxon>
        <taxon>Paenibacillus</taxon>
    </lineage>
</organism>
<dbReference type="InterPro" id="IPR045854">
    <property type="entry name" value="NO2/SO3_Rdtase_4Fe4S_sf"/>
</dbReference>
<dbReference type="NCBIfam" id="NF010029">
    <property type="entry name" value="PRK13504.1"/>
    <property type="match status" value="1"/>
</dbReference>
<evidence type="ECO:0000256" key="11">
    <source>
        <dbReference type="HAMAP-Rule" id="MF_01540"/>
    </source>
</evidence>
<dbReference type="PANTHER" id="PTHR11493:SF47">
    <property type="entry name" value="SULFITE REDUCTASE [NADPH] SUBUNIT BETA"/>
    <property type="match status" value="1"/>
</dbReference>
<dbReference type="Pfam" id="PF03460">
    <property type="entry name" value="NIR_SIR_ferr"/>
    <property type="match status" value="2"/>
</dbReference>
<evidence type="ECO:0000313" key="15">
    <source>
        <dbReference type="Proteomes" id="UP001306950"/>
    </source>
</evidence>
<dbReference type="SUPFAM" id="SSF56014">
    <property type="entry name" value="Nitrite and sulphite reductase 4Fe-4S domain-like"/>
    <property type="match status" value="2"/>
</dbReference>
<keyword evidence="3 11" id="KW-0028">Amino-acid biosynthesis</keyword>
<comment type="pathway">
    <text evidence="11">Sulfur metabolism; hydrogen sulfide biosynthesis; hydrogen sulfide from sulfite (NADPH route): step 1/1.</text>
</comment>
<keyword evidence="5 11" id="KW-0479">Metal-binding</keyword>
<keyword evidence="4 11" id="KW-0349">Heme</keyword>
<dbReference type="InterPro" id="IPR006066">
    <property type="entry name" value="NO2/SO3_Rdtase_FeS/sirohaem_BS"/>
</dbReference>
<dbReference type="PRINTS" id="PR00397">
    <property type="entry name" value="SIROHAEM"/>
</dbReference>
<sequence>MSENNLLSPNSAPHSDVEDIKIRSNYLRGKLAEVLEDRITASIPEDENRLMKFHGSYMQDDRDLRNERSKSKLEPAYQFMLRVRAPGGVVTPDQWLMMDRISAAYANGTIRLTTRQSFQLHGVLKWNMKKTIREVHDSLLTTLAACGDVNRNVMCNPNPDQSEVHAEVYHWASRLSEHLEPRTRAYHEIWLDGEKVADSRGDSEQEPIYGKVYLPRKFKIGIAVPPSNDVDVFSQDLGLIAIVDKGKLQGFNVAVGGGMGMTHGDPNTYPQVGQVIGFCTPEQVIELAETTVTIQRDYGDRSVRKHARFKYTIDDRGIDWFVAELTRRLGWKLEAARAYHFEHHGDRYGWVKGVGGKWHFTLFIENGRIKDEENYLLKTGLREIAKVHTGDFRLTANQNLIIAGVTTAKKKKIDALIAQYGITSGERYTALRRNSMACVALPTCGLAMAESERYLPTLLNKIDLLLGESGLQDEEIVIRMTGCPNGCARPALAELSFIGKAPGKYNMYLGGGFAGQRLNKLYKENIGETEILDSLRVIFNRYAQERLEGEHFGDFTIRAGYVKEVKSGLDFHA</sequence>
<dbReference type="GO" id="GO:0004783">
    <property type="term" value="F:sulfite reductase (NADPH) activity"/>
    <property type="evidence" value="ECO:0007669"/>
    <property type="project" value="UniProtKB-EC"/>
</dbReference>
<name>A0ABU7VQ66_9BACL</name>
<evidence type="ECO:0000256" key="2">
    <source>
        <dbReference type="ARBA" id="ARBA00022485"/>
    </source>
</evidence>
<feature type="binding site" evidence="11">
    <location>
        <position position="487"/>
    </location>
    <ligand>
        <name>[4Fe-4S] cluster</name>
        <dbReference type="ChEBI" id="CHEBI:49883"/>
    </ligand>
</feature>
<keyword evidence="10 11" id="KW-0198">Cysteine biosynthesis</keyword>
<dbReference type="NCBIfam" id="TIGR02041">
    <property type="entry name" value="CysI"/>
    <property type="match status" value="1"/>
</dbReference>
<proteinExistence type="inferred from homology"/>
<dbReference type="InterPro" id="IPR006067">
    <property type="entry name" value="NO2/SO3_Rdtase_4Fe4S_dom"/>
</dbReference>
<evidence type="ECO:0000256" key="5">
    <source>
        <dbReference type="ARBA" id="ARBA00022723"/>
    </source>
</evidence>
<feature type="domain" description="Nitrite/Sulfite reductase ferredoxin-like" evidence="13">
    <location>
        <begin position="356"/>
        <end position="419"/>
    </location>
</feature>
<evidence type="ECO:0000256" key="1">
    <source>
        <dbReference type="ARBA" id="ARBA00010429"/>
    </source>
</evidence>
<reference evidence="14 15" key="1">
    <citation type="submission" date="2024-02" db="EMBL/GenBank/DDBJ databases">
        <title>A nitrogen-fixing paenibacillus bacterium.</title>
        <authorList>
            <person name="Zhang W.L."/>
            <person name="Chen S.F."/>
        </authorList>
    </citation>
    <scope>NUCLEOTIDE SEQUENCE [LARGE SCALE GENOMIC DNA]</scope>
    <source>
        <strain evidence="14 15">M1</strain>
    </source>
</reference>
<dbReference type="InterPro" id="IPR045169">
    <property type="entry name" value="NO2/SO3_Rdtase_4Fe4S_prot"/>
</dbReference>
<evidence type="ECO:0000256" key="4">
    <source>
        <dbReference type="ARBA" id="ARBA00022617"/>
    </source>
</evidence>
<evidence type="ECO:0000313" key="14">
    <source>
        <dbReference type="EMBL" id="MEF2965904.1"/>
    </source>
</evidence>
<evidence type="ECO:0000259" key="13">
    <source>
        <dbReference type="Pfam" id="PF03460"/>
    </source>
</evidence>
<dbReference type="HAMAP" id="MF_01540">
    <property type="entry name" value="CysI"/>
    <property type="match status" value="1"/>
</dbReference>
<evidence type="ECO:0000256" key="6">
    <source>
        <dbReference type="ARBA" id="ARBA00022857"/>
    </source>
</evidence>
<keyword evidence="7 11" id="KW-0560">Oxidoreductase</keyword>
<dbReference type="InterPro" id="IPR011786">
    <property type="entry name" value="CysI"/>
</dbReference>
<feature type="binding site" description="axial binding residue" evidence="11">
    <location>
        <position position="487"/>
    </location>
    <ligand>
        <name>siroheme</name>
        <dbReference type="ChEBI" id="CHEBI:60052"/>
    </ligand>
    <ligandPart>
        <name>Fe</name>
        <dbReference type="ChEBI" id="CHEBI:18248"/>
    </ligandPart>
</feature>
<feature type="binding site" evidence="11">
    <location>
        <position position="483"/>
    </location>
    <ligand>
        <name>[4Fe-4S] cluster</name>
        <dbReference type="ChEBI" id="CHEBI:49883"/>
    </ligand>
</feature>
<keyword evidence="9 11" id="KW-0411">Iron-sulfur</keyword>
<protein>
    <recommendedName>
        <fullName evidence="11">Sulfite reductase [NADPH] hemoprotein beta-component</fullName>
        <shortName evidence="11">SiR-HP</shortName>
        <shortName evidence="11">SiRHP</shortName>
        <ecNumber evidence="11">1.8.1.2</ecNumber>
    </recommendedName>
</protein>
<dbReference type="Proteomes" id="UP001306950">
    <property type="component" value="Unassembled WGS sequence"/>
</dbReference>
<comment type="cofactor">
    <cofactor evidence="11">
        <name>siroheme</name>
        <dbReference type="ChEBI" id="CHEBI:60052"/>
    </cofactor>
    <text evidence="11">Binds 1 siroheme per subunit.</text>
</comment>
<dbReference type="Pfam" id="PF01077">
    <property type="entry name" value="NIR_SIR"/>
    <property type="match status" value="1"/>
</dbReference>
<evidence type="ECO:0000256" key="8">
    <source>
        <dbReference type="ARBA" id="ARBA00023004"/>
    </source>
</evidence>
<keyword evidence="6 11" id="KW-0521">NADP</keyword>
<keyword evidence="15" id="KW-1185">Reference proteome</keyword>
<keyword evidence="8 11" id="KW-0408">Iron</keyword>
<feature type="binding site" evidence="11">
    <location>
        <position position="438"/>
    </location>
    <ligand>
        <name>[4Fe-4S] cluster</name>
        <dbReference type="ChEBI" id="CHEBI:49883"/>
    </ligand>
</feature>
<dbReference type="RefSeq" id="WP_331846130.1">
    <property type="nucleotide sequence ID" value="NZ_JAZHPZ010000003.1"/>
</dbReference>
<dbReference type="InterPro" id="IPR005117">
    <property type="entry name" value="NiRdtase/SiRdtase_haem-b_fer"/>
</dbReference>
<evidence type="ECO:0000256" key="7">
    <source>
        <dbReference type="ARBA" id="ARBA00023002"/>
    </source>
</evidence>
<dbReference type="InterPro" id="IPR036136">
    <property type="entry name" value="Nit/Sulf_reduc_fer-like_dom_sf"/>
</dbReference>
<comment type="cofactor">
    <cofactor evidence="11">
        <name>[4Fe-4S] cluster</name>
        <dbReference type="ChEBI" id="CHEBI:49883"/>
    </cofactor>
    <text evidence="11">Binds 1 [4Fe-4S] cluster per subunit.</text>
</comment>
<comment type="function">
    <text evidence="11">Component of the sulfite reductase complex that catalyzes the 6-electron reduction of sulfite to sulfide. This is one of several activities required for the biosynthesis of L-cysteine from sulfate.</text>
</comment>
<feature type="binding site" evidence="11">
    <location>
        <position position="444"/>
    </location>
    <ligand>
        <name>[4Fe-4S] cluster</name>
        <dbReference type="ChEBI" id="CHEBI:49883"/>
    </ligand>
</feature>
<comment type="caution">
    <text evidence="14">The sequence shown here is derived from an EMBL/GenBank/DDBJ whole genome shotgun (WGS) entry which is preliminary data.</text>
</comment>
<dbReference type="SUPFAM" id="SSF55124">
    <property type="entry name" value="Nitrite/Sulfite reductase N-terminal domain-like"/>
    <property type="match status" value="2"/>
</dbReference>
<dbReference type="Gene3D" id="3.30.413.10">
    <property type="entry name" value="Sulfite Reductase Hemoprotein, domain 1"/>
    <property type="match status" value="2"/>
</dbReference>
<keyword evidence="2 11" id="KW-0004">4Fe-4S</keyword>
<feature type="domain" description="Nitrite/Sulfite reductase ferredoxin-like" evidence="13">
    <location>
        <begin position="77"/>
        <end position="134"/>
    </location>
</feature>
<evidence type="ECO:0000259" key="12">
    <source>
        <dbReference type="Pfam" id="PF01077"/>
    </source>
</evidence>
<evidence type="ECO:0000256" key="10">
    <source>
        <dbReference type="ARBA" id="ARBA00023192"/>
    </source>
</evidence>
<dbReference type="PANTHER" id="PTHR11493">
    <property type="entry name" value="SULFITE REDUCTASE [NADPH] SUBUNIT BETA-RELATED"/>
    <property type="match status" value="1"/>
</dbReference>
<comment type="catalytic activity">
    <reaction evidence="11">
        <text>hydrogen sulfide + 3 NADP(+) + 3 H2O = sulfite + 3 NADPH + 4 H(+)</text>
        <dbReference type="Rhea" id="RHEA:13801"/>
        <dbReference type="ChEBI" id="CHEBI:15377"/>
        <dbReference type="ChEBI" id="CHEBI:15378"/>
        <dbReference type="ChEBI" id="CHEBI:17359"/>
        <dbReference type="ChEBI" id="CHEBI:29919"/>
        <dbReference type="ChEBI" id="CHEBI:57783"/>
        <dbReference type="ChEBI" id="CHEBI:58349"/>
        <dbReference type="EC" id="1.8.1.2"/>
    </reaction>
</comment>
<evidence type="ECO:0000256" key="3">
    <source>
        <dbReference type="ARBA" id="ARBA00022605"/>
    </source>
</evidence>
<evidence type="ECO:0000256" key="9">
    <source>
        <dbReference type="ARBA" id="ARBA00023014"/>
    </source>
</evidence>
<comment type="subunit">
    <text evidence="11">Alpha(8)-beta(8). The alpha component is a flavoprotein, the beta component is a hemoprotein.</text>
</comment>
<feature type="domain" description="Nitrite/sulphite reductase 4Fe-4S" evidence="12">
    <location>
        <begin position="173"/>
        <end position="332"/>
    </location>
</feature>
<comment type="similarity">
    <text evidence="1 11">Belongs to the nitrite and sulfite reductase 4Fe-4S domain family.</text>
</comment>
<dbReference type="EC" id="1.8.1.2" evidence="11"/>
<dbReference type="EMBL" id="JAZHPZ010000003">
    <property type="protein sequence ID" value="MEF2965904.1"/>
    <property type="molecule type" value="Genomic_DNA"/>
</dbReference>